<organism evidence="3 4">
    <name type="scientific">Saccharomonospora amisosensis</name>
    <dbReference type="NCBI Taxonomy" id="1128677"/>
    <lineage>
        <taxon>Bacteria</taxon>
        <taxon>Bacillati</taxon>
        <taxon>Actinomycetota</taxon>
        <taxon>Actinomycetes</taxon>
        <taxon>Pseudonocardiales</taxon>
        <taxon>Pseudonocardiaceae</taxon>
        <taxon>Saccharomonospora</taxon>
    </lineage>
</organism>
<dbReference type="SUPFAM" id="SSF53335">
    <property type="entry name" value="S-adenosyl-L-methionine-dependent methyltransferases"/>
    <property type="match status" value="1"/>
</dbReference>
<dbReference type="InterPro" id="IPR029063">
    <property type="entry name" value="SAM-dependent_MTases_sf"/>
</dbReference>
<protein>
    <submittedName>
        <fullName evidence="3">SAM-dependent methyltransferase</fullName>
    </submittedName>
</protein>
<comment type="caution">
    <text evidence="3">The sequence shown here is derived from an EMBL/GenBank/DDBJ whole genome shotgun (WGS) entry which is preliminary data.</text>
</comment>
<dbReference type="InterPro" id="IPR041698">
    <property type="entry name" value="Methyltransf_25"/>
</dbReference>
<sequence>MTVDPVAVQRVSDLGLVPLPVPPPLRPCDGERVPDPLLHAKDNDSTPRPEAPMTNGPEVRDAQRAHWQSTFQTNPEMYGAEPSEPGAYAVDLFARAQAHHILELGAGQGRDTRAFLNAGLTVTALDYSPNALADLEKAADAAGTTSRLTTVVHDVRQPLPLPDASVDAVFSHMLFNMALVTPELHALTAEVHRVLRPAGLHVYTVRHTGDAHYGAGISHGDDMFENGGFLVHFFDRALVDRLATDFTLVDLTAFEEGGLPRRLWRITLRRDEAK</sequence>
<gene>
    <name evidence="3" type="ORF">FHU38_002449</name>
</gene>
<dbReference type="Proteomes" id="UP000545493">
    <property type="component" value="Unassembled WGS sequence"/>
</dbReference>
<evidence type="ECO:0000256" key="1">
    <source>
        <dbReference type="SAM" id="MobiDB-lite"/>
    </source>
</evidence>
<keyword evidence="3" id="KW-0489">Methyltransferase</keyword>
<dbReference type="PANTHER" id="PTHR42912">
    <property type="entry name" value="METHYLTRANSFERASE"/>
    <property type="match status" value="1"/>
</dbReference>
<accession>A0A7X5UQ41</accession>
<dbReference type="EMBL" id="JAAOYM010000001">
    <property type="protein sequence ID" value="NIJ12105.1"/>
    <property type="molecule type" value="Genomic_DNA"/>
</dbReference>
<reference evidence="3 4" key="1">
    <citation type="submission" date="2020-03" db="EMBL/GenBank/DDBJ databases">
        <title>Sequencing the genomes of 1000 actinobacteria strains.</title>
        <authorList>
            <person name="Klenk H.-P."/>
        </authorList>
    </citation>
    <scope>NUCLEOTIDE SEQUENCE [LARGE SCALE GENOMIC DNA]</scope>
    <source>
        <strain evidence="3 4">DSM 45685</strain>
    </source>
</reference>
<evidence type="ECO:0000313" key="3">
    <source>
        <dbReference type="EMBL" id="NIJ12105.1"/>
    </source>
</evidence>
<dbReference type="Pfam" id="PF13649">
    <property type="entry name" value="Methyltransf_25"/>
    <property type="match status" value="1"/>
</dbReference>
<dbReference type="CDD" id="cd02440">
    <property type="entry name" value="AdoMet_MTases"/>
    <property type="match status" value="1"/>
</dbReference>
<dbReference type="PANTHER" id="PTHR42912:SF93">
    <property type="entry name" value="N6-ADENOSINE-METHYLTRANSFERASE TMT1A"/>
    <property type="match status" value="1"/>
</dbReference>
<dbReference type="GO" id="GO:0032259">
    <property type="term" value="P:methylation"/>
    <property type="evidence" value="ECO:0007669"/>
    <property type="project" value="UniProtKB-KW"/>
</dbReference>
<dbReference type="GO" id="GO:0008168">
    <property type="term" value="F:methyltransferase activity"/>
    <property type="evidence" value="ECO:0007669"/>
    <property type="project" value="UniProtKB-KW"/>
</dbReference>
<feature type="compositionally biased region" description="Basic and acidic residues" evidence="1">
    <location>
        <begin position="28"/>
        <end position="47"/>
    </location>
</feature>
<dbReference type="InterPro" id="IPR050508">
    <property type="entry name" value="Methyltransf_Superfamily"/>
</dbReference>
<name>A0A7X5UQ41_9PSEU</name>
<evidence type="ECO:0000259" key="2">
    <source>
        <dbReference type="Pfam" id="PF13649"/>
    </source>
</evidence>
<feature type="domain" description="Methyltransferase" evidence="2">
    <location>
        <begin position="101"/>
        <end position="199"/>
    </location>
</feature>
<dbReference type="AlphaFoldDB" id="A0A7X5UQ41"/>
<proteinExistence type="predicted"/>
<dbReference type="RefSeq" id="WP_313886749.1">
    <property type="nucleotide sequence ID" value="NZ_JAAOYM010000001.1"/>
</dbReference>
<keyword evidence="3" id="KW-0808">Transferase</keyword>
<evidence type="ECO:0000313" key="4">
    <source>
        <dbReference type="Proteomes" id="UP000545493"/>
    </source>
</evidence>
<feature type="region of interest" description="Disordered" evidence="1">
    <location>
        <begin position="22"/>
        <end position="60"/>
    </location>
</feature>
<dbReference type="Gene3D" id="3.40.50.150">
    <property type="entry name" value="Vaccinia Virus protein VP39"/>
    <property type="match status" value="1"/>
</dbReference>
<keyword evidence="4" id="KW-1185">Reference proteome</keyword>